<gene>
    <name evidence="1" type="ORF">BN9_135070</name>
</gene>
<reference evidence="1 2" key="1">
    <citation type="submission" date="2012-05" db="EMBL/GenBank/DDBJ databases">
        <title>Recombination and specialization in a pathogen metapopulation.</title>
        <authorList>
            <person name="Gardiner A."/>
            <person name="Kemen E."/>
            <person name="Schultz-Larsen T."/>
            <person name="MacLean D."/>
            <person name="Van Oosterhout C."/>
            <person name="Jones J.D.G."/>
        </authorList>
    </citation>
    <scope>NUCLEOTIDE SEQUENCE [LARGE SCALE GENOMIC DNA]</scope>
    <source>
        <strain evidence="1 2">Ac Nc2</strain>
    </source>
</reference>
<organism evidence="1 2">
    <name type="scientific">Albugo candida</name>
    <dbReference type="NCBI Taxonomy" id="65357"/>
    <lineage>
        <taxon>Eukaryota</taxon>
        <taxon>Sar</taxon>
        <taxon>Stramenopiles</taxon>
        <taxon>Oomycota</taxon>
        <taxon>Peronosporomycetes</taxon>
        <taxon>Albuginales</taxon>
        <taxon>Albuginaceae</taxon>
        <taxon>Albugo</taxon>
    </lineage>
</organism>
<dbReference type="PROSITE" id="PS51257">
    <property type="entry name" value="PROKAR_LIPOPROTEIN"/>
    <property type="match status" value="1"/>
</dbReference>
<dbReference type="EMBL" id="CAIX01002231">
    <property type="protein sequence ID" value="CCI11801.1"/>
    <property type="molecule type" value="Genomic_DNA"/>
</dbReference>
<sequence>MLTRLSAPSLTWGVSVACFWDMPNIQEVTKEGHMSKATMNNTAAIPYECGASDDLHCEVYNSGVGMSEWENMHEEGDVETDK</sequence>
<comment type="caution">
    <text evidence="1">The sequence shown here is derived from an EMBL/GenBank/DDBJ whole genome shotgun (WGS) entry which is preliminary data.</text>
</comment>
<keyword evidence="2" id="KW-1185">Reference proteome</keyword>
<dbReference type="InParanoid" id="A0A024FXP5"/>
<name>A0A024FXP5_9STRA</name>
<protein>
    <submittedName>
        <fullName evidence="1">Uncharacterized protein</fullName>
    </submittedName>
</protein>
<dbReference type="AlphaFoldDB" id="A0A024FXP5"/>
<proteinExistence type="predicted"/>
<accession>A0A024FXP5</accession>
<dbReference type="Proteomes" id="UP000053237">
    <property type="component" value="Unassembled WGS sequence"/>
</dbReference>
<evidence type="ECO:0000313" key="2">
    <source>
        <dbReference type="Proteomes" id="UP000053237"/>
    </source>
</evidence>
<evidence type="ECO:0000313" key="1">
    <source>
        <dbReference type="EMBL" id="CCI11801.1"/>
    </source>
</evidence>